<dbReference type="EMBL" id="CP002446">
    <property type="protein sequence ID" value="ADV28120.1"/>
    <property type="molecule type" value="Genomic_DNA"/>
</dbReference>
<evidence type="ECO:0000259" key="1">
    <source>
        <dbReference type="Pfam" id="PF07228"/>
    </source>
</evidence>
<dbReference type="PANTHER" id="PTHR35801:SF1">
    <property type="entry name" value="PHOSPHOSERINE PHOSPHATASE RSBX"/>
    <property type="match status" value="1"/>
</dbReference>
<dbReference type="Proteomes" id="UP000008632">
    <property type="component" value="Chromosome"/>
</dbReference>
<dbReference type="PANTHER" id="PTHR35801">
    <property type="entry name" value="PHOSPHOSERINE PHOSPHATASE RSBX"/>
    <property type="match status" value="1"/>
</dbReference>
<dbReference type="SUPFAM" id="SSF81606">
    <property type="entry name" value="PP2C-like"/>
    <property type="match status" value="1"/>
</dbReference>
<dbReference type="InterPro" id="IPR036457">
    <property type="entry name" value="PPM-type-like_dom_sf"/>
</dbReference>
<dbReference type="SUPFAM" id="SSF55874">
    <property type="entry name" value="ATPase domain of HSP90 chaperone/DNA topoisomerase II/histidine kinase"/>
    <property type="match status" value="1"/>
</dbReference>
<dbReference type="AlphaFoldDB" id="E6WVC1"/>
<dbReference type="RefSeq" id="WP_013535947.1">
    <property type="nucleotide sequence ID" value="NC_014924.1"/>
</dbReference>
<dbReference type="KEGG" id="psu:Psesu_2286"/>
<organism evidence="3 4">
    <name type="scientific">Pseudoxanthomonas suwonensis (strain 11-1)</name>
    <dbReference type="NCBI Taxonomy" id="743721"/>
    <lineage>
        <taxon>Bacteria</taxon>
        <taxon>Pseudomonadati</taxon>
        <taxon>Pseudomonadota</taxon>
        <taxon>Gammaproteobacteria</taxon>
        <taxon>Lysobacterales</taxon>
        <taxon>Lysobacteraceae</taxon>
        <taxon>Pseudoxanthomonas</taxon>
    </lineage>
</organism>
<feature type="domain" description="PPM-type phosphatase" evidence="1">
    <location>
        <begin position="170"/>
        <end position="294"/>
    </location>
</feature>
<dbReference type="InterPro" id="IPR001932">
    <property type="entry name" value="PPM-type_phosphatase-like_dom"/>
</dbReference>
<dbReference type="STRING" id="743721.Psesu_2286"/>
<name>E6WVC1_PSEUU</name>
<evidence type="ECO:0000313" key="3">
    <source>
        <dbReference type="EMBL" id="ADV28120.1"/>
    </source>
</evidence>
<evidence type="ECO:0000313" key="4">
    <source>
        <dbReference type="Proteomes" id="UP000008632"/>
    </source>
</evidence>
<dbReference type="Gene3D" id="3.60.40.10">
    <property type="entry name" value="PPM-type phosphatase domain"/>
    <property type="match status" value="1"/>
</dbReference>
<dbReference type="HOGENOM" id="CLU_066586_0_0_6"/>
<dbReference type="InterPro" id="IPR036890">
    <property type="entry name" value="HATPase_C_sf"/>
</dbReference>
<sequence length="343" mass="36060">MGIGFVGQVTRAITVDEASQVGQVRREAQVLAQLADFAELDAGRVTLAAVEIATNVLRHGRGGRVLLSLVQGRTSKGVEVCGIDRGPGFSLSDCLPDGYSTGGTPGQGLGAIKRQAQVFDVWSDARGAIVLARIYGERTRNEDLGYGALRLPMRQEPVCGDAWFVSRDDGGRTSGVLVDGLGHGLLAAEAADAGIAAAAEGPELAADEVLSRMHARMSPTRGGAAAAFVHEPESGVVRFAGVGNIAAAIHEPGQPSRGLASHPGIVGSQHRRTPSFVVPAAPGALLLMHSDGLQTRWSLSQYEGLVYRHPALVLAVLLRDFDRGRDDTGALAVRLEAQRDQYH</sequence>
<reference evidence="3 4" key="1">
    <citation type="submission" date="2011-01" db="EMBL/GenBank/DDBJ databases">
        <title>Complete sequence of Pseudoxanthomonas suwonensis 11-1.</title>
        <authorList>
            <consortium name="US DOE Joint Genome Institute"/>
            <person name="Lucas S."/>
            <person name="Copeland A."/>
            <person name="Lapidus A."/>
            <person name="Cheng J.-F."/>
            <person name="Goodwin L."/>
            <person name="Pitluck S."/>
            <person name="Teshima H."/>
            <person name="Detter J.C."/>
            <person name="Han C."/>
            <person name="Tapia R."/>
            <person name="Land M."/>
            <person name="Hauser L."/>
            <person name="Kyrpides N."/>
            <person name="Ivanova N."/>
            <person name="Ovchinnikova G."/>
            <person name="Siebers A.K."/>
            <person name="Allgaier M."/>
            <person name="Thelen M.P."/>
            <person name="Hugenholtz P."/>
            <person name="Gladden J."/>
            <person name="Woyke T."/>
        </authorList>
    </citation>
    <scope>NUCLEOTIDE SEQUENCE [LARGE SCALE GENOMIC DNA]</scope>
    <source>
        <strain evidence="4">11-1</strain>
    </source>
</reference>
<evidence type="ECO:0000259" key="2">
    <source>
        <dbReference type="Pfam" id="PF13581"/>
    </source>
</evidence>
<accession>E6WVC1</accession>
<gene>
    <name evidence="3" type="ordered locus">Psesu_2286</name>
</gene>
<dbReference type="Pfam" id="PF07228">
    <property type="entry name" value="SpoIIE"/>
    <property type="match status" value="1"/>
</dbReference>
<dbReference type="InterPro" id="IPR039248">
    <property type="entry name" value="Ptase_RsbX"/>
</dbReference>
<dbReference type="Pfam" id="PF13581">
    <property type="entry name" value="HATPase_c_2"/>
    <property type="match status" value="1"/>
</dbReference>
<dbReference type="InterPro" id="IPR003594">
    <property type="entry name" value="HATPase_dom"/>
</dbReference>
<feature type="domain" description="Histidine kinase/HSP90-like ATPase" evidence="2">
    <location>
        <begin position="17"/>
        <end position="132"/>
    </location>
</feature>
<proteinExistence type="predicted"/>
<dbReference type="eggNOG" id="COG2172">
    <property type="taxonomic scope" value="Bacteria"/>
</dbReference>
<keyword evidence="4" id="KW-1185">Reference proteome</keyword>
<protein>
    <submittedName>
        <fullName evidence="3">Stage II sporulation protein E</fullName>
    </submittedName>
</protein>
<dbReference type="Gene3D" id="3.30.565.10">
    <property type="entry name" value="Histidine kinase-like ATPase, C-terminal domain"/>
    <property type="match status" value="1"/>
</dbReference>
<dbReference type="OrthoDB" id="479131at2"/>